<evidence type="ECO:0000313" key="2">
    <source>
        <dbReference type="EMBL" id="KAF7347010.1"/>
    </source>
</evidence>
<feature type="region of interest" description="Disordered" evidence="1">
    <location>
        <begin position="74"/>
        <end position="104"/>
    </location>
</feature>
<dbReference type="PANTHER" id="PTHR46579">
    <property type="entry name" value="F5/8 TYPE C DOMAIN-CONTAINING PROTEIN-RELATED"/>
    <property type="match status" value="1"/>
</dbReference>
<evidence type="ECO:0000256" key="1">
    <source>
        <dbReference type="SAM" id="MobiDB-lite"/>
    </source>
</evidence>
<dbReference type="PANTHER" id="PTHR46579:SF1">
    <property type="entry name" value="F5_8 TYPE C DOMAIN-CONTAINING PROTEIN"/>
    <property type="match status" value="1"/>
</dbReference>
<accession>A0A8H6XS19</accession>
<dbReference type="AlphaFoldDB" id="A0A8H6XS19"/>
<dbReference type="Proteomes" id="UP000620124">
    <property type="component" value="Unassembled WGS sequence"/>
</dbReference>
<organism evidence="2 3">
    <name type="scientific">Mycena venus</name>
    <dbReference type="NCBI Taxonomy" id="2733690"/>
    <lineage>
        <taxon>Eukaryota</taxon>
        <taxon>Fungi</taxon>
        <taxon>Dikarya</taxon>
        <taxon>Basidiomycota</taxon>
        <taxon>Agaricomycotina</taxon>
        <taxon>Agaricomycetes</taxon>
        <taxon>Agaricomycetidae</taxon>
        <taxon>Agaricales</taxon>
        <taxon>Marasmiineae</taxon>
        <taxon>Mycenaceae</taxon>
        <taxon>Mycena</taxon>
    </lineage>
</organism>
<name>A0A8H6XS19_9AGAR</name>
<keyword evidence="3" id="KW-1185">Reference proteome</keyword>
<dbReference type="EMBL" id="JACAZI010000012">
    <property type="protein sequence ID" value="KAF7347010.1"/>
    <property type="molecule type" value="Genomic_DNA"/>
</dbReference>
<evidence type="ECO:0000313" key="3">
    <source>
        <dbReference type="Proteomes" id="UP000620124"/>
    </source>
</evidence>
<feature type="compositionally biased region" description="Acidic residues" evidence="1">
    <location>
        <begin position="88"/>
        <end position="101"/>
    </location>
</feature>
<protein>
    <recommendedName>
        <fullName evidence="4">Transposase family Tnp2 protein</fullName>
    </recommendedName>
</protein>
<dbReference type="Pfam" id="PF02992">
    <property type="entry name" value="Transposase_21"/>
    <property type="match status" value="1"/>
</dbReference>
<sequence>MVFCPCCRTNVSSATKLRHLLGGGSQYVKIRQQSINLTSSLLDKLKRKKKRKAGDEGEGSERAANELELNACNADSSDVPYSPPSAEPEIDPDPGFDDDAGTADVDAGDGSALMSVVETSAGHRMVLDDHGPDADEGEDDVEILQPSLTSEDDIESETELDLDPEQLDKARLTAAEILQGEFEREEMHREQQLNASAMDAIRAHNFKVNIDLGARAYEKMKRAFPQLHDLPSLYQLQARIAFLSGIKPVKYDCCKGSCCCFVGLYEALDACPYCEEPRYDSRGRPRATFDYLPLIPRLKALFTDKKVCEELLYRARYTAKTGKISDIFDSLHYRRLRDRNVRIEDIVFDHLFFDQDTDIAIGLSADGVCPFKNRKSTCWPLIGVLYNLNPELRFLLDRVLCFGVIPGPHEPRDIDSFLIPLRDEFWELSRGVAAWDALHERVFSLRAYLIRVFGDMPAMAKLMRMKGPNAMYPCRACKIAGVRDVGGSGNTLYVPLYRENDEGYDGFDLPLRTHDEFIQQAVWVATAPSDAKAARRSKSTGINGLPILATLSSLSFPDSFGHDLMHLIPENVVKNLITLWIGDFKGIEDGHEEYKLQPGVINAIGDACVVAGNTTPAAFGARVPNLATERHYYTAESYTLFTTLLGPVLLRNRFLKPKYYQHFLELVSIFNDCLKMSIDRDYVDTVLRARIVEWVQLYEKYYYRYESSRLPVCVLTLHALLHIPDDILNAGPMWCYWNYVTERYVGFIVRSSKSRKNPFASFARRIRDIAQNTAIKVKYHLQEELDLSDCRDELRHHFIEYPDISVFKPHVVGTVVPQVRNAVKNFILRSFDVSADEAAGFLPEKVSQWGKITFSDGGDTIRAADLVQQSEHNMTRDASFLKYSHDVDKNRNHRRMPIVLERRTAYGQLLRIIEFSANFPCAAARHLLLAVIRPVHVSYYTSNPNTPYYQEGKFKPLEVIDVDDISCLVARVPDHQPSPRRWALW</sequence>
<gene>
    <name evidence="2" type="ORF">MVEN_01454100</name>
</gene>
<evidence type="ECO:0008006" key="4">
    <source>
        <dbReference type="Google" id="ProtNLM"/>
    </source>
</evidence>
<comment type="caution">
    <text evidence="2">The sequence shown here is derived from an EMBL/GenBank/DDBJ whole genome shotgun (WGS) entry which is preliminary data.</text>
</comment>
<reference evidence="2" key="1">
    <citation type="submission" date="2020-05" db="EMBL/GenBank/DDBJ databases">
        <title>Mycena genomes resolve the evolution of fungal bioluminescence.</title>
        <authorList>
            <person name="Tsai I.J."/>
        </authorList>
    </citation>
    <scope>NUCLEOTIDE SEQUENCE</scope>
    <source>
        <strain evidence="2">CCC161011</strain>
    </source>
</reference>
<dbReference type="InterPro" id="IPR004242">
    <property type="entry name" value="Transposase_21"/>
</dbReference>
<dbReference type="OrthoDB" id="6613063at2759"/>
<proteinExistence type="predicted"/>